<evidence type="ECO:0000313" key="2">
    <source>
        <dbReference type="Proteomes" id="UP000467841"/>
    </source>
</evidence>
<comment type="caution">
    <text evidence="1">The sequence shown here is derived from an EMBL/GenBank/DDBJ whole genome shotgun (WGS) entry which is preliminary data.</text>
</comment>
<name>A0A6D2KX32_9BRAS</name>
<sequence length="111" mass="12966">MVQNMFTKNRKHVTSVNGAILYQLRDSFGEEMVMAAMGVLRRRRSSTLEMEERNSRLHRAVTKPPAQVIREIQSTIRRKLYILDMDLRTSPTQGQGSDETYLSTWFGLFQR</sequence>
<accession>A0A6D2KX32</accession>
<gene>
    <name evidence="1" type="ORF">MERR_LOCUS46123</name>
</gene>
<dbReference type="AlphaFoldDB" id="A0A6D2KX32"/>
<reference evidence="1" key="1">
    <citation type="submission" date="2020-01" db="EMBL/GenBank/DDBJ databases">
        <authorList>
            <person name="Mishra B."/>
        </authorList>
    </citation>
    <scope>NUCLEOTIDE SEQUENCE [LARGE SCALE GENOMIC DNA]</scope>
</reference>
<evidence type="ECO:0000313" key="1">
    <source>
        <dbReference type="EMBL" id="CAA7058887.1"/>
    </source>
</evidence>
<proteinExistence type="predicted"/>
<dbReference type="Proteomes" id="UP000467841">
    <property type="component" value="Unassembled WGS sequence"/>
</dbReference>
<protein>
    <submittedName>
        <fullName evidence="1">Uncharacterized protein</fullName>
    </submittedName>
</protein>
<dbReference type="EMBL" id="CACVBM020001740">
    <property type="protein sequence ID" value="CAA7058887.1"/>
    <property type="molecule type" value="Genomic_DNA"/>
</dbReference>
<organism evidence="1 2">
    <name type="scientific">Microthlaspi erraticum</name>
    <dbReference type="NCBI Taxonomy" id="1685480"/>
    <lineage>
        <taxon>Eukaryota</taxon>
        <taxon>Viridiplantae</taxon>
        <taxon>Streptophyta</taxon>
        <taxon>Embryophyta</taxon>
        <taxon>Tracheophyta</taxon>
        <taxon>Spermatophyta</taxon>
        <taxon>Magnoliopsida</taxon>
        <taxon>eudicotyledons</taxon>
        <taxon>Gunneridae</taxon>
        <taxon>Pentapetalae</taxon>
        <taxon>rosids</taxon>
        <taxon>malvids</taxon>
        <taxon>Brassicales</taxon>
        <taxon>Brassicaceae</taxon>
        <taxon>Coluteocarpeae</taxon>
        <taxon>Microthlaspi</taxon>
    </lineage>
</organism>
<keyword evidence="2" id="KW-1185">Reference proteome</keyword>